<dbReference type="InterPro" id="IPR013325">
    <property type="entry name" value="RNA_pol_sigma_r2"/>
</dbReference>
<dbReference type="NCBIfam" id="TIGR02937">
    <property type="entry name" value="sigma70-ECF"/>
    <property type="match status" value="1"/>
</dbReference>
<dbReference type="InterPro" id="IPR013249">
    <property type="entry name" value="RNA_pol_sigma70_r4_t2"/>
</dbReference>
<sequence length="195" mass="21951">MSAPQQDPSPGVPEPEEVLVQSGKWITRTAWRLHGRMPWAEVDDMVQTGVLTALELRDRFDPARGVPFPVFIKPRVLGAMIDISRRAGSIKRREEAYVAESESVTPDDALDLIIGCESADILAEEIEKLPEDERTAISLFYLEELRNKDVAGIMGVTEVRVVRYRERALTRLAAAIHQRTFMTDQQFEETAGESL</sequence>
<dbReference type="CDD" id="cd06171">
    <property type="entry name" value="Sigma70_r4"/>
    <property type="match status" value="1"/>
</dbReference>
<evidence type="ECO:0000256" key="1">
    <source>
        <dbReference type="ARBA" id="ARBA00023015"/>
    </source>
</evidence>
<dbReference type="PANTHER" id="PTHR30385">
    <property type="entry name" value="SIGMA FACTOR F FLAGELLAR"/>
    <property type="match status" value="1"/>
</dbReference>
<comment type="caution">
    <text evidence="7">The sequence shown here is derived from an EMBL/GenBank/DDBJ whole genome shotgun (WGS) entry which is preliminary data.</text>
</comment>
<feature type="domain" description="RNA polymerase sigma-70 region 2" evidence="5">
    <location>
        <begin position="23"/>
        <end position="88"/>
    </location>
</feature>
<dbReference type="Pfam" id="PF08281">
    <property type="entry name" value="Sigma70_r4_2"/>
    <property type="match status" value="1"/>
</dbReference>
<dbReference type="RefSeq" id="WP_295529771.1">
    <property type="nucleotide sequence ID" value="NZ_JBFRYC010000014.1"/>
</dbReference>
<name>A0ABV3TNY1_9RHOB</name>
<reference evidence="7 8" key="1">
    <citation type="journal article" date="2011" name="Int. J. Syst. Evol. Microbiol.">
        <title>Zhongshania antarctica gen. nov., sp. nov. and Zhongshania guokunii sp. nov., gammaproteobacteria respectively isolated from coastal attached (fast) ice and surface seawater of the Antarctic.</title>
        <authorList>
            <person name="Li H.J."/>
            <person name="Zhang X.Y."/>
            <person name="Chen C.X."/>
            <person name="Zhang Y.J."/>
            <person name="Gao Z.M."/>
            <person name="Yu Y."/>
            <person name="Chen X.L."/>
            <person name="Chen B."/>
            <person name="Zhang Y.Z."/>
        </authorList>
    </citation>
    <scope>NUCLEOTIDE SEQUENCE [LARGE SCALE GENOMIC DNA]</scope>
    <source>
        <strain evidence="7 8">15-R06ZXC-3</strain>
    </source>
</reference>
<dbReference type="Proteomes" id="UP001557465">
    <property type="component" value="Unassembled WGS sequence"/>
</dbReference>
<evidence type="ECO:0000313" key="7">
    <source>
        <dbReference type="EMBL" id="MEX1663277.1"/>
    </source>
</evidence>
<evidence type="ECO:0000313" key="8">
    <source>
        <dbReference type="Proteomes" id="UP001557465"/>
    </source>
</evidence>
<dbReference type="InterPro" id="IPR014284">
    <property type="entry name" value="RNA_pol_sigma-70_dom"/>
</dbReference>
<evidence type="ECO:0000259" key="6">
    <source>
        <dbReference type="Pfam" id="PF08281"/>
    </source>
</evidence>
<protein>
    <submittedName>
        <fullName evidence="7">Sigma-70 family RNA polymerase sigma factor</fullName>
    </submittedName>
</protein>
<proteinExistence type="predicted"/>
<dbReference type="SUPFAM" id="SSF88659">
    <property type="entry name" value="Sigma3 and sigma4 domains of RNA polymerase sigma factors"/>
    <property type="match status" value="1"/>
</dbReference>
<keyword evidence="3" id="KW-0238">DNA-binding</keyword>
<keyword evidence="2" id="KW-0731">Sigma factor</keyword>
<keyword evidence="1" id="KW-0805">Transcription regulation</keyword>
<dbReference type="Gene3D" id="1.20.140.160">
    <property type="match status" value="1"/>
</dbReference>
<accession>A0ABV3TNY1</accession>
<keyword evidence="4" id="KW-0804">Transcription</keyword>
<dbReference type="Pfam" id="PF04542">
    <property type="entry name" value="Sigma70_r2"/>
    <property type="match status" value="1"/>
</dbReference>
<dbReference type="InterPro" id="IPR013324">
    <property type="entry name" value="RNA_pol_sigma_r3/r4-like"/>
</dbReference>
<dbReference type="Gene3D" id="1.10.1740.10">
    <property type="match status" value="1"/>
</dbReference>
<dbReference type="EMBL" id="JBFRYC010000014">
    <property type="protein sequence ID" value="MEX1663277.1"/>
    <property type="molecule type" value="Genomic_DNA"/>
</dbReference>
<gene>
    <name evidence="7" type="ORF">AB4874_16815</name>
</gene>
<evidence type="ECO:0000259" key="5">
    <source>
        <dbReference type="Pfam" id="PF04542"/>
    </source>
</evidence>
<organism evidence="7 8">
    <name type="scientific">Thioclava arctica</name>
    <dbReference type="NCBI Taxonomy" id="3238301"/>
    <lineage>
        <taxon>Bacteria</taxon>
        <taxon>Pseudomonadati</taxon>
        <taxon>Pseudomonadota</taxon>
        <taxon>Alphaproteobacteria</taxon>
        <taxon>Rhodobacterales</taxon>
        <taxon>Paracoccaceae</taxon>
        <taxon>Thioclava</taxon>
    </lineage>
</organism>
<evidence type="ECO:0000256" key="4">
    <source>
        <dbReference type="ARBA" id="ARBA00023163"/>
    </source>
</evidence>
<evidence type="ECO:0000256" key="2">
    <source>
        <dbReference type="ARBA" id="ARBA00023082"/>
    </source>
</evidence>
<feature type="domain" description="RNA polymerase sigma factor 70 region 4 type 2" evidence="6">
    <location>
        <begin position="121"/>
        <end position="172"/>
    </location>
</feature>
<keyword evidence="8" id="KW-1185">Reference proteome</keyword>
<evidence type="ECO:0000256" key="3">
    <source>
        <dbReference type="ARBA" id="ARBA00023125"/>
    </source>
</evidence>
<dbReference type="SUPFAM" id="SSF88946">
    <property type="entry name" value="Sigma2 domain of RNA polymerase sigma factors"/>
    <property type="match status" value="1"/>
</dbReference>
<dbReference type="InterPro" id="IPR007627">
    <property type="entry name" value="RNA_pol_sigma70_r2"/>
</dbReference>